<evidence type="ECO:0000313" key="1">
    <source>
        <dbReference type="EMBL" id="CAE6370414.1"/>
    </source>
</evidence>
<evidence type="ECO:0000313" key="2">
    <source>
        <dbReference type="Proteomes" id="UP000663840"/>
    </source>
</evidence>
<dbReference type="AlphaFoldDB" id="A0A8H2WCP0"/>
<reference evidence="1" key="1">
    <citation type="submission" date="2021-01" db="EMBL/GenBank/DDBJ databases">
        <authorList>
            <person name="Kaushik A."/>
        </authorList>
    </citation>
    <scope>NUCLEOTIDE SEQUENCE</scope>
    <source>
        <strain evidence="1">AG1-1A</strain>
    </source>
</reference>
<gene>
    <name evidence="1" type="ORF">RDB_LOCUS18643</name>
</gene>
<organism evidence="1 2">
    <name type="scientific">Rhizoctonia solani</name>
    <dbReference type="NCBI Taxonomy" id="456999"/>
    <lineage>
        <taxon>Eukaryota</taxon>
        <taxon>Fungi</taxon>
        <taxon>Dikarya</taxon>
        <taxon>Basidiomycota</taxon>
        <taxon>Agaricomycotina</taxon>
        <taxon>Agaricomycetes</taxon>
        <taxon>Cantharellales</taxon>
        <taxon>Ceratobasidiaceae</taxon>
        <taxon>Rhizoctonia</taxon>
    </lineage>
</organism>
<name>A0A8H2WCP0_9AGAM</name>
<comment type="caution">
    <text evidence="1">The sequence shown here is derived from an EMBL/GenBank/DDBJ whole genome shotgun (WGS) entry which is preliminary data.</text>
</comment>
<sequence>MSNNESQHGKGYIAAGEAGATVVKYTLQWAWEDPESGIATPLTFNINSDIPVPSFKSKAAPGDNLLDVKYDAKLGKPNGLSEFKGVVGSEKLFIKIPKWNIVIKGPIEGGPELGADFVGHGNWIG</sequence>
<proteinExistence type="predicted"/>
<dbReference type="EMBL" id="CAJMWR010000345">
    <property type="protein sequence ID" value="CAE6370414.1"/>
    <property type="molecule type" value="Genomic_DNA"/>
</dbReference>
<protein>
    <submittedName>
        <fullName evidence="1">Uncharacterized protein</fullName>
    </submittedName>
</protein>
<dbReference type="Proteomes" id="UP000663840">
    <property type="component" value="Unassembled WGS sequence"/>
</dbReference>
<accession>A0A8H2WCP0</accession>